<evidence type="ECO:0000313" key="2">
    <source>
        <dbReference type="Proteomes" id="UP001497644"/>
    </source>
</evidence>
<reference evidence="1" key="1">
    <citation type="submission" date="2024-04" db="EMBL/GenBank/DDBJ databases">
        <authorList>
            <consortium name="Molecular Ecology Group"/>
        </authorList>
    </citation>
    <scope>NUCLEOTIDE SEQUENCE</scope>
</reference>
<dbReference type="Proteomes" id="UP001497644">
    <property type="component" value="Chromosome 4"/>
</dbReference>
<dbReference type="EMBL" id="OZ034827">
    <property type="protein sequence ID" value="CAL1682813.1"/>
    <property type="molecule type" value="Genomic_DNA"/>
</dbReference>
<dbReference type="AlphaFoldDB" id="A0AAV2NTU1"/>
<accession>A0AAV2NTU1</accession>
<keyword evidence="2" id="KW-1185">Reference proteome</keyword>
<protein>
    <submittedName>
        <fullName evidence="1">Uncharacterized protein</fullName>
    </submittedName>
</protein>
<organism evidence="1 2">
    <name type="scientific">Lasius platythorax</name>
    <dbReference type="NCBI Taxonomy" id="488582"/>
    <lineage>
        <taxon>Eukaryota</taxon>
        <taxon>Metazoa</taxon>
        <taxon>Ecdysozoa</taxon>
        <taxon>Arthropoda</taxon>
        <taxon>Hexapoda</taxon>
        <taxon>Insecta</taxon>
        <taxon>Pterygota</taxon>
        <taxon>Neoptera</taxon>
        <taxon>Endopterygota</taxon>
        <taxon>Hymenoptera</taxon>
        <taxon>Apocrita</taxon>
        <taxon>Aculeata</taxon>
        <taxon>Formicoidea</taxon>
        <taxon>Formicidae</taxon>
        <taxon>Formicinae</taxon>
        <taxon>Lasius</taxon>
        <taxon>Lasius</taxon>
    </lineage>
</organism>
<proteinExistence type="predicted"/>
<sequence length="88" mass="9628">MPDLTLTKLIEHDPAEAMSQDRANRRALSLSKVITHIRGILTKPGHRANRSCAQAMVTAIYIAHTLRVIISAITYAPAVFGNYDALVS</sequence>
<name>A0AAV2NTU1_9HYME</name>
<gene>
    <name evidence="1" type="ORF">LPLAT_LOCUS8679</name>
</gene>
<evidence type="ECO:0000313" key="1">
    <source>
        <dbReference type="EMBL" id="CAL1682813.1"/>
    </source>
</evidence>